<sequence length="197" mass="22702">MTEKAPTTSEIKVAVAAYSIQRRVLETLYRTLLAELRQAHDTELENFKDDLRLQAVISHTTRSLSSQTLTTSSTGKSATSDEGRLSKSGRIRRRMEITTFELLQAKERRTAGKHRKEEIHGLRKEHGDIVIPEKNGGIAEANCLREINTILVNWGLTNIEFAGKTHRWEDDLEDMVEYYVQREQEESKRQREARSVY</sequence>
<name>A0AAJ0EC40_9PEZI</name>
<reference evidence="2" key="1">
    <citation type="submission" date="2021-06" db="EMBL/GenBank/DDBJ databases">
        <title>Comparative genomics, transcriptomics and evolutionary studies reveal genomic signatures of adaptation to plant cell wall in hemibiotrophic fungi.</title>
        <authorList>
            <consortium name="DOE Joint Genome Institute"/>
            <person name="Baroncelli R."/>
            <person name="Diaz J.F."/>
            <person name="Benocci T."/>
            <person name="Peng M."/>
            <person name="Battaglia E."/>
            <person name="Haridas S."/>
            <person name="Andreopoulos W."/>
            <person name="Labutti K."/>
            <person name="Pangilinan J."/>
            <person name="Floch G.L."/>
            <person name="Makela M.R."/>
            <person name="Henrissat B."/>
            <person name="Grigoriev I.V."/>
            <person name="Crouch J.A."/>
            <person name="De Vries R.P."/>
            <person name="Sukno S.A."/>
            <person name="Thon M.R."/>
        </authorList>
    </citation>
    <scope>NUCLEOTIDE SEQUENCE</scope>
    <source>
        <strain evidence="2">CBS 102054</strain>
    </source>
</reference>
<dbReference type="EMBL" id="JAHMHQ010000025">
    <property type="protein sequence ID" value="KAK1624333.1"/>
    <property type="molecule type" value="Genomic_DNA"/>
</dbReference>
<organism evidence="2 3">
    <name type="scientific">Colletotrichum phormii</name>
    <dbReference type="NCBI Taxonomy" id="359342"/>
    <lineage>
        <taxon>Eukaryota</taxon>
        <taxon>Fungi</taxon>
        <taxon>Dikarya</taxon>
        <taxon>Ascomycota</taxon>
        <taxon>Pezizomycotina</taxon>
        <taxon>Sordariomycetes</taxon>
        <taxon>Hypocreomycetidae</taxon>
        <taxon>Glomerellales</taxon>
        <taxon>Glomerellaceae</taxon>
        <taxon>Colletotrichum</taxon>
        <taxon>Colletotrichum acutatum species complex</taxon>
    </lineage>
</organism>
<feature type="region of interest" description="Disordered" evidence="1">
    <location>
        <begin position="64"/>
        <end position="88"/>
    </location>
</feature>
<dbReference type="GeneID" id="85470279"/>
<evidence type="ECO:0000313" key="3">
    <source>
        <dbReference type="Proteomes" id="UP001243989"/>
    </source>
</evidence>
<protein>
    <submittedName>
        <fullName evidence="2">Uncharacterized protein</fullName>
    </submittedName>
</protein>
<feature type="compositionally biased region" description="Low complexity" evidence="1">
    <location>
        <begin position="64"/>
        <end position="74"/>
    </location>
</feature>
<accession>A0AAJ0EC40</accession>
<keyword evidence="3" id="KW-1185">Reference proteome</keyword>
<evidence type="ECO:0000313" key="2">
    <source>
        <dbReference type="EMBL" id="KAK1624333.1"/>
    </source>
</evidence>
<dbReference type="Proteomes" id="UP001243989">
    <property type="component" value="Unassembled WGS sequence"/>
</dbReference>
<dbReference type="AlphaFoldDB" id="A0AAJ0EC40"/>
<evidence type="ECO:0000256" key="1">
    <source>
        <dbReference type="SAM" id="MobiDB-lite"/>
    </source>
</evidence>
<dbReference type="RefSeq" id="XP_060440328.1">
    <property type="nucleotide sequence ID" value="XM_060585417.1"/>
</dbReference>
<comment type="caution">
    <text evidence="2">The sequence shown here is derived from an EMBL/GenBank/DDBJ whole genome shotgun (WGS) entry which is preliminary data.</text>
</comment>
<gene>
    <name evidence="2" type="ORF">BDP81DRAFT_330608</name>
</gene>
<proteinExistence type="predicted"/>